<dbReference type="InterPro" id="IPR036249">
    <property type="entry name" value="Thioredoxin-like_sf"/>
</dbReference>
<comment type="caution">
    <text evidence="2">The sequence shown here is derived from an EMBL/GenBank/DDBJ whole genome shotgun (WGS) entry which is preliminary data.</text>
</comment>
<accession>A0A1F6XBL4</accession>
<dbReference type="SUPFAM" id="SSF52833">
    <property type="entry name" value="Thioredoxin-like"/>
    <property type="match status" value="1"/>
</dbReference>
<dbReference type="GO" id="GO:0009055">
    <property type="term" value="F:electron transfer activity"/>
    <property type="evidence" value="ECO:0007669"/>
    <property type="project" value="TreeGrafter"/>
</dbReference>
<reference evidence="2 3" key="1">
    <citation type="journal article" date="2016" name="Nat. Commun.">
        <title>Thousands of microbial genomes shed light on interconnected biogeochemical processes in an aquifer system.</title>
        <authorList>
            <person name="Anantharaman K."/>
            <person name="Brown C.T."/>
            <person name="Hug L.A."/>
            <person name="Sharon I."/>
            <person name="Castelle C.J."/>
            <person name="Probst A.J."/>
            <person name="Thomas B.C."/>
            <person name="Singh A."/>
            <person name="Wilkins M.J."/>
            <person name="Karaoz U."/>
            <person name="Brodie E.L."/>
            <person name="Williams K.H."/>
            <person name="Hubbard S.S."/>
            <person name="Banfield J.F."/>
        </authorList>
    </citation>
    <scope>NUCLEOTIDE SEQUENCE [LARGE SCALE GENOMIC DNA]</scope>
</reference>
<dbReference type="GO" id="GO:0045454">
    <property type="term" value="P:cell redox homeostasis"/>
    <property type="evidence" value="ECO:0007669"/>
    <property type="project" value="TreeGrafter"/>
</dbReference>
<organism evidence="2 3">
    <name type="scientific">Candidatus Nomurabacteria bacterium RIFCSPLOWO2_01_FULL_46_18</name>
    <dbReference type="NCBI Taxonomy" id="1801783"/>
    <lineage>
        <taxon>Bacteria</taxon>
        <taxon>Candidatus Nomuraibacteriota</taxon>
    </lineage>
</organism>
<dbReference type="PANTHER" id="PTHR34386:SF1">
    <property type="entry name" value="GLUTAREDOXIN-LIKE PROTEIN NRDH"/>
    <property type="match status" value="1"/>
</dbReference>
<dbReference type="Gene3D" id="3.40.30.10">
    <property type="entry name" value="Glutaredoxin"/>
    <property type="match status" value="1"/>
</dbReference>
<dbReference type="InterPro" id="IPR002109">
    <property type="entry name" value="Glutaredoxin"/>
</dbReference>
<dbReference type="AlphaFoldDB" id="A0A1F6XBL4"/>
<dbReference type="PROSITE" id="PS51354">
    <property type="entry name" value="GLUTAREDOXIN_2"/>
    <property type="match status" value="1"/>
</dbReference>
<feature type="domain" description="Glutaredoxin" evidence="1">
    <location>
        <begin position="6"/>
        <end position="65"/>
    </location>
</feature>
<evidence type="ECO:0000313" key="2">
    <source>
        <dbReference type="EMBL" id="OGI91532.1"/>
    </source>
</evidence>
<dbReference type="Pfam" id="PF00462">
    <property type="entry name" value="Glutaredoxin"/>
    <property type="match status" value="1"/>
</dbReference>
<dbReference type="Proteomes" id="UP000179381">
    <property type="component" value="Unassembled WGS sequence"/>
</dbReference>
<gene>
    <name evidence="2" type="ORF">A2933_01410</name>
</gene>
<dbReference type="CDD" id="cd02976">
    <property type="entry name" value="NrdH"/>
    <property type="match status" value="1"/>
</dbReference>
<evidence type="ECO:0000313" key="3">
    <source>
        <dbReference type="Proteomes" id="UP000179381"/>
    </source>
</evidence>
<evidence type="ECO:0000259" key="1">
    <source>
        <dbReference type="Pfam" id="PF00462"/>
    </source>
</evidence>
<proteinExistence type="predicted"/>
<dbReference type="EMBL" id="MFVH01000027">
    <property type="protein sequence ID" value="OGI91532.1"/>
    <property type="molecule type" value="Genomic_DNA"/>
</dbReference>
<dbReference type="PANTHER" id="PTHR34386">
    <property type="entry name" value="GLUTAREDOXIN"/>
    <property type="match status" value="1"/>
</dbReference>
<sequence>MNPKNVTIYTTPTCHFCHMAKDFFKEKNIAYTEYDVASNLEKRKEMMEKSGQLGVPVIFIGDQMIIGFNKPKIAAALGL</sequence>
<dbReference type="InterPro" id="IPR051548">
    <property type="entry name" value="Grx-like_ET"/>
</dbReference>
<protein>
    <submittedName>
        <fullName evidence="2">NrdH-redoxin</fullName>
    </submittedName>
</protein>
<name>A0A1F6XBL4_9BACT</name>